<dbReference type="Pfam" id="PF09346">
    <property type="entry name" value="SMI1_KNR4"/>
    <property type="match status" value="1"/>
</dbReference>
<dbReference type="SMART" id="SM00860">
    <property type="entry name" value="SMI1_KNR4"/>
    <property type="match status" value="1"/>
</dbReference>
<dbReference type="PANTHER" id="PTHR47432">
    <property type="entry name" value="CELL WALL ASSEMBLY REGULATOR SMI1"/>
    <property type="match status" value="1"/>
</dbReference>
<evidence type="ECO:0000313" key="2">
    <source>
        <dbReference type="EMBL" id="MEU3555159.1"/>
    </source>
</evidence>
<evidence type="ECO:0000259" key="1">
    <source>
        <dbReference type="SMART" id="SM00860"/>
    </source>
</evidence>
<dbReference type="InterPro" id="IPR037883">
    <property type="entry name" value="Knr4/Smi1-like_sf"/>
</dbReference>
<gene>
    <name evidence="2" type="ORF">AB0E65_13230</name>
</gene>
<organism evidence="2 3">
    <name type="scientific">Streptomyces fragilis</name>
    <dbReference type="NCBI Taxonomy" id="67301"/>
    <lineage>
        <taxon>Bacteria</taxon>
        <taxon>Bacillati</taxon>
        <taxon>Actinomycetota</taxon>
        <taxon>Actinomycetes</taxon>
        <taxon>Kitasatosporales</taxon>
        <taxon>Streptomycetaceae</taxon>
        <taxon>Streptomyces</taxon>
    </lineage>
</organism>
<proteinExistence type="predicted"/>
<keyword evidence="3" id="KW-1185">Reference proteome</keyword>
<dbReference type="InterPro" id="IPR018958">
    <property type="entry name" value="Knr4/Smi1-like_dom"/>
</dbReference>
<sequence length="456" mass="48436">MPALHDFATWQPLLRLMRAAHAETLGAPGGHVSGQISPGAWSVPLPHRRPRPGQASLVPDNQEKFDAVATVVAALVEDGIDEVSFVVEASSTPGGVRLHVIDLGTSAEPGIGSAHPGTLLLADGALPEPVRRLPEAVPDRAPAPSADPELLRRTLLERLPDAVGATDEEVAAVEARLGVALPPELATLYRTVRGRHEDRYDDRDPYDVVGCELLPLDQVYVADAASRHVLWRFGAMDAVETWPEDAVQGLVGSPGWIVFGDNGGGDRLAVDLTPGPDGHVGQVIIIGHEGNIGADLVADSLTDMVVHRRYDGRQIRRATRPPLVAHVNHASVPSVEAAAHPGLEVLSIGVLHQEPVSLAPVFGLPRLRSLSAYPGTLADPREISALTRLEYLALPHAEWRVLLDAGAVPTGLLAADIKGHRPQDNPLHTIALADEILTLFGRDPITGITMLEGAVP</sequence>
<dbReference type="PANTHER" id="PTHR47432:SF1">
    <property type="entry name" value="CELL WALL ASSEMBLY REGULATOR SMI1"/>
    <property type="match status" value="1"/>
</dbReference>
<protein>
    <submittedName>
        <fullName evidence="2">SMI1/KNR4 family protein</fullName>
    </submittedName>
</protein>
<comment type="caution">
    <text evidence="2">The sequence shown here is derived from an EMBL/GenBank/DDBJ whole genome shotgun (WGS) entry which is preliminary data.</text>
</comment>
<evidence type="ECO:0000313" key="3">
    <source>
        <dbReference type="Proteomes" id="UP001550850"/>
    </source>
</evidence>
<feature type="domain" description="Knr4/Smi1-like" evidence="1">
    <location>
        <begin position="164"/>
        <end position="307"/>
    </location>
</feature>
<dbReference type="Proteomes" id="UP001550850">
    <property type="component" value="Unassembled WGS sequence"/>
</dbReference>
<accession>A0ABV2YHU6</accession>
<name>A0ABV2YHU6_9ACTN</name>
<dbReference type="EMBL" id="JBEZUR010000016">
    <property type="protein sequence ID" value="MEU3555159.1"/>
    <property type="molecule type" value="Genomic_DNA"/>
</dbReference>
<dbReference type="RefSeq" id="WP_108952910.1">
    <property type="nucleotide sequence ID" value="NZ_BEVZ01000002.1"/>
</dbReference>
<dbReference type="InterPro" id="IPR051873">
    <property type="entry name" value="KNR4/SMI1_regulator"/>
</dbReference>
<dbReference type="Gene3D" id="3.40.1580.10">
    <property type="entry name" value="SMI1/KNR4-like"/>
    <property type="match status" value="1"/>
</dbReference>
<reference evidence="2 3" key="1">
    <citation type="submission" date="2024-06" db="EMBL/GenBank/DDBJ databases">
        <title>The Natural Products Discovery Center: Release of the First 8490 Sequenced Strains for Exploring Actinobacteria Biosynthetic Diversity.</title>
        <authorList>
            <person name="Kalkreuter E."/>
            <person name="Kautsar S.A."/>
            <person name="Yang D."/>
            <person name="Bader C.D."/>
            <person name="Teijaro C.N."/>
            <person name="Fluegel L."/>
            <person name="Davis C.M."/>
            <person name="Simpson J.R."/>
            <person name="Lauterbach L."/>
            <person name="Steele A.D."/>
            <person name="Gui C."/>
            <person name="Meng S."/>
            <person name="Li G."/>
            <person name="Viehrig K."/>
            <person name="Ye F."/>
            <person name="Su P."/>
            <person name="Kiefer A.F."/>
            <person name="Nichols A."/>
            <person name="Cepeda A.J."/>
            <person name="Yan W."/>
            <person name="Fan B."/>
            <person name="Jiang Y."/>
            <person name="Adhikari A."/>
            <person name="Zheng C.-J."/>
            <person name="Schuster L."/>
            <person name="Cowan T.M."/>
            <person name="Smanski M.J."/>
            <person name="Chevrette M.G."/>
            <person name="De Carvalho L.P.S."/>
            <person name="Shen B."/>
        </authorList>
    </citation>
    <scope>NUCLEOTIDE SEQUENCE [LARGE SCALE GENOMIC DNA]</scope>
    <source>
        <strain evidence="2 3">NPDC038104</strain>
    </source>
</reference>
<dbReference type="SUPFAM" id="SSF160631">
    <property type="entry name" value="SMI1/KNR4-like"/>
    <property type="match status" value="1"/>
</dbReference>